<reference evidence="3 4" key="1">
    <citation type="submission" date="2016-10" db="EMBL/GenBank/DDBJ databases">
        <authorList>
            <person name="de Groot N.N."/>
        </authorList>
    </citation>
    <scope>NUCLEOTIDE SEQUENCE [LARGE SCALE GENOMIC DNA]</scope>
    <source>
        <strain evidence="3 4">AA1</strain>
    </source>
</reference>
<sequence>MSVRKKPRRTPYVKPTRKREKKPVVTPAQLCIVAILTTVLFAGGAIFLKVTSTSAFNISTHHDLQLFADFQKFHFTMNGICIGEQGESIRNDGLPSTIDMPNYTLSKGVSITIVAGSPEDPYNESNPFTLQAKHKGADTVYEYSFATDKIIER</sequence>
<dbReference type="AlphaFoldDB" id="A0A1G5CRB2"/>
<organism evidence="3 4">
    <name type="scientific">Desulfoluna spongiiphila</name>
    <dbReference type="NCBI Taxonomy" id="419481"/>
    <lineage>
        <taxon>Bacteria</taxon>
        <taxon>Pseudomonadati</taxon>
        <taxon>Thermodesulfobacteriota</taxon>
        <taxon>Desulfobacteria</taxon>
        <taxon>Desulfobacterales</taxon>
        <taxon>Desulfolunaceae</taxon>
        <taxon>Desulfoluna</taxon>
    </lineage>
</organism>
<feature type="transmembrane region" description="Helical" evidence="2">
    <location>
        <begin position="24"/>
        <end position="48"/>
    </location>
</feature>
<keyword evidence="2" id="KW-1133">Transmembrane helix</keyword>
<dbReference type="Proteomes" id="UP000198870">
    <property type="component" value="Unassembled WGS sequence"/>
</dbReference>
<dbReference type="RefSeq" id="WP_092209327.1">
    <property type="nucleotide sequence ID" value="NZ_FMUX01000003.1"/>
</dbReference>
<evidence type="ECO:0000313" key="3">
    <source>
        <dbReference type="EMBL" id="SCY04904.1"/>
    </source>
</evidence>
<dbReference type="EMBL" id="FMUX01000003">
    <property type="protein sequence ID" value="SCY04904.1"/>
    <property type="molecule type" value="Genomic_DNA"/>
</dbReference>
<accession>A0A1G5CRB2</accession>
<evidence type="ECO:0000256" key="1">
    <source>
        <dbReference type="SAM" id="MobiDB-lite"/>
    </source>
</evidence>
<name>A0A1G5CRB2_9BACT</name>
<feature type="region of interest" description="Disordered" evidence="1">
    <location>
        <begin position="1"/>
        <end position="20"/>
    </location>
</feature>
<proteinExistence type="predicted"/>
<keyword evidence="2" id="KW-0472">Membrane</keyword>
<evidence type="ECO:0000313" key="4">
    <source>
        <dbReference type="Proteomes" id="UP000198870"/>
    </source>
</evidence>
<gene>
    <name evidence="3" type="ORF">SAMN05216233_103162</name>
</gene>
<evidence type="ECO:0000256" key="2">
    <source>
        <dbReference type="SAM" id="Phobius"/>
    </source>
</evidence>
<keyword evidence="2" id="KW-0812">Transmembrane</keyword>
<protein>
    <submittedName>
        <fullName evidence="3">Uncharacterized protein</fullName>
    </submittedName>
</protein>
<keyword evidence="4" id="KW-1185">Reference proteome</keyword>